<dbReference type="EC" id="6.1.1.14" evidence="1"/>
<name>G2JBX4_9BURK</name>
<dbReference type="AlphaFoldDB" id="G2JBX4"/>
<dbReference type="STRING" id="1070319.CAGGBEG34_700001"/>
<accession>G2JBX4</accession>
<reference evidence="1 2" key="1">
    <citation type="submission" date="2011-08" db="EMBL/GenBank/DDBJ databases">
        <title>The genome of the obligate endobacterium of an arbuscular mycorrhizal fungus reveals an interphylum network of nutritional interactions.</title>
        <authorList>
            <person name="Ghignone S."/>
            <person name="Salvioli A."/>
            <person name="Anca I."/>
            <person name="Lumini E."/>
            <person name="Ortu G."/>
            <person name="Petiti L."/>
            <person name="Cruveiller S."/>
            <person name="Bianciotto V."/>
            <person name="Piffanelli P."/>
            <person name="Lanfranco L."/>
            <person name="Bonfante P."/>
        </authorList>
    </citation>
    <scope>NUCLEOTIDE SEQUENCE [LARGE SCALE GENOMIC DNA]</scope>
    <source>
        <strain evidence="1 2">BEG34</strain>
    </source>
</reference>
<sequence length="53" mass="5651">MLATLRAPVDAFFEQVMVNTENAAIRANRIALLKALYAQMNGIADVSKLASAG</sequence>
<comment type="caution">
    <text evidence="1">The sequence shown here is derived from an EMBL/GenBank/DDBJ whole genome shotgun (WGS) entry which is preliminary data.</text>
</comment>
<dbReference type="EMBL" id="CAFB01000092">
    <property type="protein sequence ID" value="CCD30280.1"/>
    <property type="molecule type" value="Genomic_DNA"/>
</dbReference>
<evidence type="ECO:0000313" key="1">
    <source>
        <dbReference type="EMBL" id="CCD30280.1"/>
    </source>
</evidence>
<gene>
    <name evidence="1" type="ORF">CAGGBEG34_700001</name>
</gene>
<protein>
    <submittedName>
        <fullName evidence="1">Putative Glycyl-tRNA synthetase, beta subunit</fullName>
        <ecNumber evidence="1">6.1.1.14</ecNumber>
    </submittedName>
</protein>
<proteinExistence type="predicted"/>
<organism evidence="1 2">
    <name type="scientific">Candidatus Glomeribacter gigasporarum BEG34</name>
    <dbReference type="NCBI Taxonomy" id="1070319"/>
    <lineage>
        <taxon>Bacteria</taxon>
        <taxon>Pseudomonadati</taxon>
        <taxon>Pseudomonadota</taxon>
        <taxon>Betaproteobacteria</taxon>
        <taxon>Burkholderiales</taxon>
        <taxon>Burkholderiaceae</taxon>
        <taxon>Candidatus Glomeribacter</taxon>
    </lineage>
</organism>
<evidence type="ECO:0000313" key="2">
    <source>
        <dbReference type="Proteomes" id="UP000054051"/>
    </source>
</evidence>
<dbReference type="eggNOG" id="COG0751">
    <property type="taxonomic scope" value="Bacteria"/>
</dbReference>
<keyword evidence="1" id="KW-0030">Aminoacyl-tRNA synthetase</keyword>
<keyword evidence="2" id="KW-1185">Reference proteome</keyword>
<keyword evidence="1" id="KW-0436">Ligase</keyword>
<dbReference type="GO" id="GO:0004820">
    <property type="term" value="F:glycine-tRNA ligase activity"/>
    <property type="evidence" value="ECO:0007669"/>
    <property type="project" value="UniProtKB-EC"/>
</dbReference>
<dbReference type="Proteomes" id="UP000054051">
    <property type="component" value="Unassembled WGS sequence"/>
</dbReference>